<dbReference type="PANTHER" id="PTHR30482">
    <property type="entry name" value="HIGH-AFFINITY BRANCHED-CHAIN AMINO ACID TRANSPORT SYSTEM PERMEASE"/>
    <property type="match status" value="1"/>
</dbReference>
<feature type="transmembrane region" description="Helical" evidence="6">
    <location>
        <begin position="27"/>
        <end position="45"/>
    </location>
</feature>
<keyword evidence="3 6" id="KW-0812">Transmembrane</keyword>
<evidence type="ECO:0000256" key="5">
    <source>
        <dbReference type="ARBA" id="ARBA00023136"/>
    </source>
</evidence>
<dbReference type="EMBL" id="CAADRM010000081">
    <property type="protein sequence ID" value="VFU13561.1"/>
    <property type="molecule type" value="Genomic_DNA"/>
</dbReference>
<proteinExistence type="predicted"/>
<gene>
    <name evidence="7" type="ORF">SCFA_20031</name>
</gene>
<dbReference type="CDD" id="cd06581">
    <property type="entry name" value="TM_PBP1_LivM_like"/>
    <property type="match status" value="1"/>
</dbReference>
<feature type="transmembrane region" description="Helical" evidence="6">
    <location>
        <begin position="131"/>
        <end position="150"/>
    </location>
</feature>
<dbReference type="InterPro" id="IPR001851">
    <property type="entry name" value="ABC_transp_permease"/>
</dbReference>
<keyword evidence="5 6" id="KW-0472">Membrane</keyword>
<feature type="transmembrane region" description="Helical" evidence="6">
    <location>
        <begin position="102"/>
        <end position="124"/>
    </location>
</feature>
<dbReference type="GO" id="GO:0005886">
    <property type="term" value="C:plasma membrane"/>
    <property type="evidence" value="ECO:0007669"/>
    <property type="project" value="UniProtKB-SubCell"/>
</dbReference>
<dbReference type="PANTHER" id="PTHR30482:SF5">
    <property type="entry name" value="ABC TRANSPORTER PERMEASE PROTEIN"/>
    <property type="match status" value="1"/>
</dbReference>
<keyword evidence="2" id="KW-1003">Cell membrane</keyword>
<protein>
    <submittedName>
        <fullName evidence="7">Leucine/isoleucine/valine transporter permease subunit</fullName>
    </submittedName>
</protein>
<name>A0A485LXU7_9ZZZZ</name>
<evidence type="ECO:0000256" key="6">
    <source>
        <dbReference type="SAM" id="Phobius"/>
    </source>
</evidence>
<evidence type="ECO:0000256" key="3">
    <source>
        <dbReference type="ARBA" id="ARBA00022692"/>
    </source>
</evidence>
<reference evidence="7" key="1">
    <citation type="submission" date="2019-03" db="EMBL/GenBank/DDBJ databases">
        <authorList>
            <person name="Hao L."/>
        </authorList>
    </citation>
    <scope>NUCLEOTIDE SEQUENCE</scope>
</reference>
<evidence type="ECO:0000256" key="4">
    <source>
        <dbReference type="ARBA" id="ARBA00022989"/>
    </source>
</evidence>
<keyword evidence="4 6" id="KW-1133">Transmembrane helix</keyword>
<evidence type="ECO:0000256" key="2">
    <source>
        <dbReference type="ARBA" id="ARBA00022475"/>
    </source>
</evidence>
<dbReference type="Pfam" id="PF02653">
    <property type="entry name" value="BPD_transp_2"/>
    <property type="match status" value="1"/>
</dbReference>
<dbReference type="GO" id="GO:0015658">
    <property type="term" value="F:branched-chain amino acid transmembrane transporter activity"/>
    <property type="evidence" value="ECO:0007669"/>
    <property type="project" value="InterPro"/>
</dbReference>
<organism evidence="7">
    <name type="scientific">anaerobic digester metagenome</name>
    <dbReference type="NCBI Taxonomy" id="1263854"/>
    <lineage>
        <taxon>unclassified sequences</taxon>
        <taxon>metagenomes</taxon>
        <taxon>ecological metagenomes</taxon>
    </lineage>
</organism>
<evidence type="ECO:0000256" key="1">
    <source>
        <dbReference type="ARBA" id="ARBA00004651"/>
    </source>
</evidence>
<comment type="subcellular location">
    <subcellularLocation>
        <location evidence="1">Cell membrane</location>
        <topology evidence="1">Multi-pass membrane protein</topology>
    </subcellularLocation>
</comment>
<feature type="transmembrane region" description="Helical" evidence="6">
    <location>
        <begin position="51"/>
        <end position="72"/>
    </location>
</feature>
<evidence type="ECO:0000313" key="7">
    <source>
        <dbReference type="EMBL" id="VFU13561.1"/>
    </source>
</evidence>
<dbReference type="InterPro" id="IPR043428">
    <property type="entry name" value="LivM-like"/>
</dbReference>
<feature type="transmembrane region" description="Helical" evidence="6">
    <location>
        <begin position="266"/>
        <end position="288"/>
    </location>
</feature>
<accession>A0A485LXU7</accession>
<feature type="transmembrane region" description="Helical" evidence="6">
    <location>
        <begin position="229"/>
        <end position="251"/>
    </location>
</feature>
<sequence>MRRLSFHPCGNFKESYAQEITIFETDFGRLSLMAGLILLFGVLPFVSSPYFLYVCNMIGIAAIAALGLNILIGYTGLISLGHGAFFGVGAYAAAILATRLGLPFWVCVPAAGIVTALTGMVFGIPSGRLKGLYLTIATLAGQFIIEYILVHWESLTQGTMGIVLPEATIFGLVIDGDRPFFYVIFVCLVLVTWMTKNLMRTRFGRAFIAIRDNDRAAEGMGIPIFPYKLLSFGISSFYAGFAGAIWAFYMISITSEPFTLSLSVEYIAMVIIGGLASIPGSIFGAIFITGLNEILRWLTDIFMGMGMASGFGLNMASLRELAFGLAIVLFILFEPKGLAEIWRIVRSNFRLWPFSY</sequence>
<feature type="transmembrane region" description="Helical" evidence="6">
    <location>
        <begin position="77"/>
        <end position="96"/>
    </location>
</feature>
<feature type="transmembrane region" description="Helical" evidence="6">
    <location>
        <begin position="179"/>
        <end position="195"/>
    </location>
</feature>
<dbReference type="AlphaFoldDB" id="A0A485LXU7"/>